<evidence type="ECO:0000313" key="2">
    <source>
        <dbReference type="Proteomes" id="UP000580891"/>
    </source>
</evidence>
<sequence>METTVVSLNINDGIYEIQTDMYKGIVIFIAV</sequence>
<proteinExistence type="predicted"/>
<comment type="caution">
    <text evidence="1">The sequence shown here is derived from an EMBL/GenBank/DDBJ whole genome shotgun (WGS) entry which is preliminary data.</text>
</comment>
<protein>
    <submittedName>
        <fullName evidence="1">Uncharacterized protein</fullName>
    </submittedName>
</protein>
<reference evidence="1 2" key="1">
    <citation type="submission" date="2020-07" db="EMBL/GenBank/DDBJ databases">
        <title>Genomic Encyclopedia of Type Strains, Phase IV (KMG-IV): sequencing the most valuable type-strain genomes for metagenomic binning, comparative biology and taxonomic classification.</title>
        <authorList>
            <person name="Goeker M."/>
        </authorList>
    </citation>
    <scope>NUCLEOTIDE SEQUENCE [LARGE SCALE GENOMIC DNA]</scope>
    <source>
        <strain evidence="1 2">DSM 25220</strain>
    </source>
</reference>
<dbReference type="AlphaFoldDB" id="A0A7V9YZ21"/>
<name>A0A7V9YZ21_9BACL</name>
<dbReference type="Proteomes" id="UP000580891">
    <property type="component" value="Unassembled WGS sequence"/>
</dbReference>
<gene>
    <name evidence="1" type="ORF">HNQ85_001342</name>
</gene>
<dbReference type="EMBL" id="JACDUU010000002">
    <property type="protein sequence ID" value="MBA2871072.1"/>
    <property type="molecule type" value="Genomic_DNA"/>
</dbReference>
<evidence type="ECO:0000313" key="1">
    <source>
        <dbReference type="EMBL" id="MBA2871072.1"/>
    </source>
</evidence>
<accession>A0A7V9YZ21</accession>
<organism evidence="1 2">
    <name type="scientific">[Anoxybacillus] calidus</name>
    <dbReference type="NCBI Taxonomy" id="575178"/>
    <lineage>
        <taxon>Bacteria</taxon>
        <taxon>Bacillati</taxon>
        <taxon>Bacillota</taxon>
        <taxon>Bacilli</taxon>
        <taxon>Bacillales</taxon>
        <taxon>Anoxybacillaceae</taxon>
        <taxon>Paranoxybacillus</taxon>
    </lineage>
</organism>
<keyword evidence="2" id="KW-1185">Reference proteome</keyword>